<proteinExistence type="predicted"/>
<feature type="chain" id="PRO_5032669493" evidence="1">
    <location>
        <begin position="24"/>
        <end position="530"/>
    </location>
</feature>
<dbReference type="KEGG" id="dla:I6G47_04730"/>
<evidence type="ECO:0000313" key="3">
    <source>
        <dbReference type="Proteomes" id="UP000595064"/>
    </source>
</evidence>
<keyword evidence="1" id="KW-0732">Signal</keyword>
<accession>A0A7T2YUK8</accession>
<protein>
    <submittedName>
        <fullName evidence="2">Uncharacterized protein</fullName>
    </submittedName>
</protein>
<dbReference type="Proteomes" id="UP000595064">
    <property type="component" value="Chromosome"/>
</dbReference>
<keyword evidence="3" id="KW-1185">Reference proteome</keyword>
<dbReference type="AlphaFoldDB" id="A0A7T2YUK8"/>
<evidence type="ECO:0000313" key="2">
    <source>
        <dbReference type="EMBL" id="QPS82393.1"/>
    </source>
</evidence>
<feature type="signal peptide" evidence="1">
    <location>
        <begin position="1"/>
        <end position="23"/>
    </location>
</feature>
<sequence length="530" mass="59670">MCFLKRAFYGLLLLCACAGNGFATPLFIQSGTWIVDSELNGLPGRGMAIDVQNQHLVMQVYNYNRAGRPTFHLASGPLNGLQFKGPLSQYRGGRFFGSGERVGWEDEVAGEVRIRFESSTSGFIQFPGEPEVAMSRFRFDAVPEGFALKPGSLEGWLAMEYDEQGSPYAAWHLELRQGAGPDKKLSLTVASAPVIEKSMSTVNPCTLKKDGWIRCDVMFEQGESWQRPAVFEIRRSVNGLEGFITRTALPNLIRKLRGNKYHFYDDANSVDHRLVHTKNLHGKYTYVPEPGTWIVSSELNGKPGRGMALDWQNGVIVMQVYNYEENGDPSFHLGVGKVSDNPSSGTGTMDVTTRLKRYAGGRYFGSDGMSGHEDADVGEVQMVFLSPLKGRVKFPGESWKDMEKFQFGYGEKNPQALLGIWALQNVLDQRWWLELFKVEGKYALGQSVMCHFDDPDEKILEYRGTVRCVTNYQNEDFQQIFTFDFSPEYRAVPAFSYQRSYGKTHFPEKGFAVQVFDKNCTPIGFDSILH</sequence>
<gene>
    <name evidence="2" type="ORF">I6G47_04730</name>
</gene>
<organism evidence="2 3">
    <name type="scientific">Delftia lacustris</name>
    <dbReference type="NCBI Taxonomy" id="558537"/>
    <lineage>
        <taxon>Bacteria</taxon>
        <taxon>Pseudomonadati</taxon>
        <taxon>Pseudomonadota</taxon>
        <taxon>Betaproteobacteria</taxon>
        <taxon>Burkholderiales</taxon>
        <taxon>Comamonadaceae</taxon>
        <taxon>Delftia</taxon>
    </lineage>
</organism>
<dbReference type="RefSeq" id="WP_016451768.1">
    <property type="nucleotide sequence ID" value="NZ_CP065748.1"/>
</dbReference>
<dbReference type="PROSITE" id="PS51257">
    <property type="entry name" value="PROKAR_LIPOPROTEIN"/>
    <property type="match status" value="1"/>
</dbReference>
<name>A0A7T2YUK8_9BURK</name>
<evidence type="ECO:0000256" key="1">
    <source>
        <dbReference type="SAM" id="SignalP"/>
    </source>
</evidence>
<dbReference type="EMBL" id="CP065748">
    <property type="protein sequence ID" value="QPS82393.1"/>
    <property type="molecule type" value="Genomic_DNA"/>
</dbReference>
<reference evidence="2 3" key="1">
    <citation type="submission" date="2020-12" db="EMBL/GenBank/DDBJ databases">
        <title>FDA dAtabase for Regulatory Grade micrObial Sequences (FDA-ARGOS): Supporting development and validation of Infectious Disease Dx tests.</title>
        <authorList>
            <person name="Sproer C."/>
            <person name="Gronow S."/>
            <person name="Severitt S."/>
            <person name="Schroder I."/>
            <person name="Tallon L."/>
            <person name="Sadzewicz L."/>
            <person name="Zhao X."/>
            <person name="Boylan J."/>
            <person name="Ott S."/>
            <person name="Bowen H."/>
            <person name="Vavikolanu K."/>
            <person name="Mehta A."/>
            <person name="Aluvathingal J."/>
            <person name="Nadendla S."/>
            <person name="Lowell S."/>
            <person name="Myers T."/>
            <person name="Yan Y."/>
            <person name="Sichtig H."/>
        </authorList>
    </citation>
    <scope>NUCLEOTIDE SEQUENCE [LARGE SCALE GENOMIC DNA]</scope>
    <source>
        <strain evidence="2 3">FDAARGOS_890</strain>
    </source>
</reference>